<name>A0A8S4SG98_9NEOP</name>
<accession>A0A8S4SG98</accession>
<organism evidence="1 2">
    <name type="scientific">Pararge aegeria aegeria</name>
    <dbReference type="NCBI Taxonomy" id="348720"/>
    <lineage>
        <taxon>Eukaryota</taxon>
        <taxon>Metazoa</taxon>
        <taxon>Ecdysozoa</taxon>
        <taxon>Arthropoda</taxon>
        <taxon>Hexapoda</taxon>
        <taxon>Insecta</taxon>
        <taxon>Pterygota</taxon>
        <taxon>Neoptera</taxon>
        <taxon>Endopterygota</taxon>
        <taxon>Lepidoptera</taxon>
        <taxon>Glossata</taxon>
        <taxon>Ditrysia</taxon>
        <taxon>Papilionoidea</taxon>
        <taxon>Nymphalidae</taxon>
        <taxon>Satyrinae</taxon>
        <taxon>Satyrini</taxon>
        <taxon>Parargina</taxon>
        <taxon>Pararge</taxon>
    </lineage>
</organism>
<reference evidence="1" key="1">
    <citation type="submission" date="2022-03" db="EMBL/GenBank/DDBJ databases">
        <authorList>
            <person name="Lindestad O."/>
        </authorList>
    </citation>
    <scope>NUCLEOTIDE SEQUENCE</scope>
</reference>
<evidence type="ECO:0000313" key="1">
    <source>
        <dbReference type="EMBL" id="CAH2265002.1"/>
    </source>
</evidence>
<gene>
    <name evidence="1" type="primary">jg25132</name>
    <name evidence="1" type="ORF">PAEG_LOCUS24748</name>
</gene>
<comment type="caution">
    <text evidence="1">The sequence shown here is derived from an EMBL/GenBank/DDBJ whole genome shotgun (WGS) entry which is preliminary data.</text>
</comment>
<keyword evidence="2" id="KW-1185">Reference proteome</keyword>
<dbReference type="Proteomes" id="UP000838756">
    <property type="component" value="Unassembled WGS sequence"/>
</dbReference>
<proteinExistence type="predicted"/>
<dbReference type="EMBL" id="CAKXAJ010026268">
    <property type="protein sequence ID" value="CAH2265002.1"/>
    <property type="molecule type" value="Genomic_DNA"/>
</dbReference>
<evidence type="ECO:0000313" key="2">
    <source>
        <dbReference type="Proteomes" id="UP000838756"/>
    </source>
</evidence>
<protein>
    <submittedName>
        <fullName evidence="1">Jg25132 protein</fullName>
    </submittedName>
</protein>
<sequence>MPWSKILCTPLAVTSHKPDKQKLRNRKFPNCPCWESNPGPSHLKPQYSRPCQEARYTRLNQNSKGFYIKSALCSAANVAKCRSIPETQDLETKQWCTAWGR</sequence>
<dbReference type="AlphaFoldDB" id="A0A8S4SG98"/>